<comment type="caution">
    <text evidence="3">The sequence shown here is derived from an EMBL/GenBank/DDBJ whole genome shotgun (WGS) entry which is preliminary data.</text>
</comment>
<dbReference type="Gene3D" id="3.40.50.1460">
    <property type="match status" value="1"/>
</dbReference>
<protein>
    <recommendedName>
        <fullName evidence="2">Caspase family p10 domain-containing protein</fullName>
    </recommendedName>
</protein>
<sequence length="185" mass="21420">MLGRWPGASSREFAVCGNHEAVRAGRRRRPHRLEHRGGIPQLYPAGAEPNRPPRSRDGVEGDFEIDGRSLGHAESPQSEYMKRLYRDYIQFEGLHPFADTLISHPTKWYDVATRCRNTGAPYISILVKELRRYSTKESIQEVLLRVQYNTYMLDMKPKKEVKPHRQAPYFESSLHSTGALAKRWK</sequence>
<feature type="compositionally biased region" description="Basic residues" evidence="1">
    <location>
        <begin position="24"/>
        <end position="34"/>
    </location>
</feature>
<name>A0A8J4YRK4_CHIOP</name>
<dbReference type="InterPro" id="IPR029030">
    <property type="entry name" value="Caspase-like_dom_sf"/>
</dbReference>
<evidence type="ECO:0000313" key="3">
    <source>
        <dbReference type="EMBL" id="KAG0729249.1"/>
    </source>
</evidence>
<reference evidence="3" key="1">
    <citation type="submission" date="2020-07" db="EMBL/GenBank/DDBJ databases">
        <title>The High-quality genome of the commercially important snow crab, Chionoecetes opilio.</title>
        <authorList>
            <person name="Jeong J.-H."/>
            <person name="Ryu S."/>
        </authorList>
    </citation>
    <scope>NUCLEOTIDE SEQUENCE</scope>
    <source>
        <strain evidence="3">MADBK_172401_WGS</strain>
        <tissue evidence="3">Digestive gland</tissue>
    </source>
</reference>
<evidence type="ECO:0000313" key="4">
    <source>
        <dbReference type="Proteomes" id="UP000770661"/>
    </source>
</evidence>
<dbReference type="PROSITE" id="PS50207">
    <property type="entry name" value="CASPASE_P10"/>
    <property type="match status" value="1"/>
</dbReference>
<dbReference type="GO" id="GO:0006508">
    <property type="term" value="P:proteolysis"/>
    <property type="evidence" value="ECO:0007669"/>
    <property type="project" value="InterPro"/>
</dbReference>
<feature type="domain" description="Caspase family p10" evidence="2">
    <location>
        <begin position="98"/>
        <end position="174"/>
    </location>
</feature>
<organism evidence="3 4">
    <name type="scientific">Chionoecetes opilio</name>
    <name type="common">Atlantic snow crab</name>
    <name type="synonym">Cancer opilio</name>
    <dbReference type="NCBI Taxonomy" id="41210"/>
    <lineage>
        <taxon>Eukaryota</taxon>
        <taxon>Metazoa</taxon>
        <taxon>Ecdysozoa</taxon>
        <taxon>Arthropoda</taxon>
        <taxon>Crustacea</taxon>
        <taxon>Multicrustacea</taxon>
        <taxon>Malacostraca</taxon>
        <taxon>Eumalacostraca</taxon>
        <taxon>Eucarida</taxon>
        <taxon>Decapoda</taxon>
        <taxon>Pleocyemata</taxon>
        <taxon>Brachyura</taxon>
        <taxon>Eubrachyura</taxon>
        <taxon>Majoidea</taxon>
        <taxon>Majidae</taxon>
        <taxon>Chionoecetes</taxon>
    </lineage>
</organism>
<dbReference type="GO" id="GO:0004197">
    <property type="term" value="F:cysteine-type endopeptidase activity"/>
    <property type="evidence" value="ECO:0007669"/>
    <property type="project" value="InterPro"/>
</dbReference>
<evidence type="ECO:0000259" key="2">
    <source>
        <dbReference type="PROSITE" id="PS50207"/>
    </source>
</evidence>
<evidence type="ECO:0000256" key="1">
    <source>
        <dbReference type="SAM" id="MobiDB-lite"/>
    </source>
</evidence>
<dbReference type="AlphaFoldDB" id="A0A8J4YRK4"/>
<dbReference type="Proteomes" id="UP000770661">
    <property type="component" value="Unassembled WGS sequence"/>
</dbReference>
<feature type="region of interest" description="Disordered" evidence="1">
    <location>
        <begin position="24"/>
        <end position="76"/>
    </location>
</feature>
<keyword evidence="4" id="KW-1185">Reference proteome</keyword>
<dbReference type="InterPro" id="IPR002138">
    <property type="entry name" value="Pept_C14_p10"/>
</dbReference>
<dbReference type="EMBL" id="JACEEZ010001415">
    <property type="protein sequence ID" value="KAG0729249.1"/>
    <property type="molecule type" value="Genomic_DNA"/>
</dbReference>
<feature type="compositionally biased region" description="Basic and acidic residues" evidence="1">
    <location>
        <begin position="54"/>
        <end position="71"/>
    </location>
</feature>
<gene>
    <name evidence="3" type="ORF">GWK47_003542</name>
</gene>
<proteinExistence type="predicted"/>
<dbReference type="SUPFAM" id="SSF52129">
    <property type="entry name" value="Caspase-like"/>
    <property type="match status" value="1"/>
</dbReference>
<accession>A0A8J4YRK4</accession>